<evidence type="ECO:0000259" key="3">
    <source>
        <dbReference type="Pfam" id="PF06155"/>
    </source>
</evidence>
<dbReference type="InterPro" id="IPR038492">
    <property type="entry name" value="GBBH-like_N_sf"/>
</dbReference>
<dbReference type="OrthoDB" id="9794178at2"/>
<protein>
    <recommendedName>
        <fullName evidence="3">Gamma-butyrobetaine hydroxylase-like N-terminal domain-containing protein</fullName>
    </recommendedName>
</protein>
<dbReference type="AlphaFoldDB" id="A0A081NM47"/>
<keyword evidence="2" id="KW-0408">Iron</keyword>
<gene>
    <name evidence="4" type="ORF">GZ78_06270</name>
</gene>
<comment type="caution">
    <text evidence="4">The sequence shown here is derived from an EMBL/GenBank/DDBJ whole genome shotgun (WGS) entry which is preliminary data.</text>
</comment>
<dbReference type="Proteomes" id="UP000028073">
    <property type="component" value="Unassembled WGS sequence"/>
</dbReference>
<accession>A0A081NM47</accession>
<evidence type="ECO:0000256" key="2">
    <source>
        <dbReference type="ARBA" id="ARBA00023004"/>
    </source>
</evidence>
<dbReference type="PANTHER" id="PTHR35303">
    <property type="entry name" value="OS02G0197800 PROTEIN"/>
    <property type="match status" value="1"/>
</dbReference>
<dbReference type="eggNOG" id="COG3536">
    <property type="taxonomic scope" value="Bacteria"/>
</dbReference>
<dbReference type="RefSeq" id="WP_034833402.1">
    <property type="nucleotide sequence ID" value="NZ_JOKH01000001.1"/>
</dbReference>
<reference evidence="4 5" key="1">
    <citation type="submission" date="2014-06" db="EMBL/GenBank/DDBJ databases">
        <title>Whole Genome Sequences of Three Symbiotic Endozoicomonas Bacteria.</title>
        <authorList>
            <person name="Neave M.J."/>
            <person name="Apprill A."/>
            <person name="Voolstra C.R."/>
        </authorList>
    </citation>
    <scope>NUCLEOTIDE SEQUENCE [LARGE SCALE GENOMIC DNA]</scope>
    <source>
        <strain evidence="4 5">DSM 25634</strain>
    </source>
</reference>
<feature type="domain" description="Gamma-butyrobetaine hydroxylase-like N-terminal" evidence="3">
    <location>
        <begin position="10"/>
        <end position="91"/>
    </location>
</feature>
<dbReference type="PANTHER" id="PTHR35303:SF5">
    <property type="entry name" value="OS02G0197800 PROTEIN"/>
    <property type="match status" value="1"/>
</dbReference>
<dbReference type="Gene3D" id="3.30.2020.30">
    <property type="match status" value="1"/>
</dbReference>
<organism evidence="4 5">
    <name type="scientific">Endozoicomonas numazuensis</name>
    <dbReference type="NCBI Taxonomy" id="1137799"/>
    <lineage>
        <taxon>Bacteria</taxon>
        <taxon>Pseudomonadati</taxon>
        <taxon>Pseudomonadota</taxon>
        <taxon>Gammaproteobacteria</taxon>
        <taxon>Oceanospirillales</taxon>
        <taxon>Endozoicomonadaceae</taxon>
        <taxon>Endozoicomonas</taxon>
    </lineage>
</organism>
<dbReference type="EMBL" id="JOKH01000001">
    <property type="protein sequence ID" value="KEQ19520.1"/>
    <property type="molecule type" value="Genomic_DNA"/>
</dbReference>
<dbReference type="Pfam" id="PF06155">
    <property type="entry name" value="GBBH-like_N"/>
    <property type="match status" value="1"/>
</dbReference>
<evidence type="ECO:0000313" key="5">
    <source>
        <dbReference type="Proteomes" id="UP000028073"/>
    </source>
</evidence>
<name>A0A081NM47_9GAMM</name>
<evidence type="ECO:0000313" key="4">
    <source>
        <dbReference type="EMBL" id="KEQ19520.1"/>
    </source>
</evidence>
<keyword evidence="5" id="KW-1185">Reference proteome</keyword>
<keyword evidence="1" id="KW-0479">Metal-binding</keyword>
<proteinExistence type="predicted"/>
<dbReference type="InterPro" id="IPR010376">
    <property type="entry name" value="GBBH-like_N"/>
</dbReference>
<dbReference type="GO" id="GO:0046872">
    <property type="term" value="F:metal ion binding"/>
    <property type="evidence" value="ECO:0007669"/>
    <property type="project" value="UniProtKB-KW"/>
</dbReference>
<sequence>MQRKIPEALNLHRQSQQLELKYSSEETYQLSSEMLRVHSPSAEVRGHGNPVLQTGKKQVQITSMEMVGHYAIKIHFSDGHDSGIYDWGYLYDLCRNQQKYWEAYLEKLHQAGESREPDTDVVKLMIS</sequence>
<evidence type="ECO:0000256" key="1">
    <source>
        <dbReference type="ARBA" id="ARBA00022723"/>
    </source>
</evidence>